<keyword evidence="5 8" id="KW-0378">Hydrolase</keyword>
<dbReference type="InterPro" id="IPR029060">
    <property type="entry name" value="PIN-like_dom_sf"/>
</dbReference>
<evidence type="ECO:0000256" key="2">
    <source>
        <dbReference type="ARBA" id="ARBA00022649"/>
    </source>
</evidence>
<dbReference type="CDD" id="cd18741">
    <property type="entry name" value="PIN_VapC4-5_FitB-like"/>
    <property type="match status" value="1"/>
</dbReference>
<dbReference type="Pfam" id="PF01850">
    <property type="entry name" value="PIN"/>
    <property type="match status" value="1"/>
</dbReference>
<evidence type="ECO:0000256" key="6">
    <source>
        <dbReference type="ARBA" id="ARBA00022842"/>
    </source>
</evidence>
<evidence type="ECO:0000256" key="1">
    <source>
        <dbReference type="ARBA" id="ARBA00001946"/>
    </source>
</evidence>
<dbReference type="EMBL" id="JABZEO010000022">
    <property type="protein sequence ID" value="NVZ11401.1"/>
    <property type="molecule type" value="Genomic_DNA"/>
</dbReference>
<sequence>MLIDTDVLIWYMRGHPSARNRIESLPTIILSAVTQMELMQGMRNKAELRAFDKTLKRWQATLEPITPAISDRAVVLVREYALSHSMKMADALIAATALELNQPLLTANDKHYRMIEGLELHRFRLDSNRSP</sequence>
<dbReference type="PANTHER" id="PTHR33653:SF1">
    <property type="entry name" value="RIBONUCLEASE VAPC2"/>
    <property type="match status" value="1"/>
</dbReference>
<gene>
    <name evidence="8" type="primary">vapC</name>
    <name evidence="10" type="ORF">HW932_19300</name>
</gene>
<evidence type="ECO:0000313" key="10">
    <source>
        <dbReference type="EMBL" id="NVZ11401.1"/>
    </source>
</evidence>
<keyword evidence="6 8" id="KW-0460">Magnesium</keyword>
<keyword evidence="8" id="KW-0800">Toxin</keyword>
<evidence type="ECO:0000259" key="9">
    <source>
        <dbReference type="Pfam" id="PF01850"/>
    </source>
</evidence>
<comment type="similarity">
    <text evidence="7 8">Belongs to the PINc/VapC protein family.</text>
</comment>
<comment type="cofactor">
    <cofactor evidence="1 8">
        <name>Mg(2+)</name>
        <dbReference type="ChEBI" id="CHEBI:18420"/>
    </cofactor>
</comment>
<feature type="binding site" evidence="8">
    <location>
        <position position="4"/>
    </location>
    <ligand>
        <name>Mg(2+)</name>
        <dbReference type="ChEBI" id="CHEBI:18420"/>
    </ligand>
</feature>
<keyword evidence="4 8" id="KW-0479">Metal-binding</keyword>
<dbReference type="AlphaFoldDB" id="A0A850RPJ9"/>
<evidence type="ECO:0000256" key="3">
    <source>
        <dbReference type="ARBA" id="ARBA00022722"/>
    </source>
</evidence>
<evidence type="ECO:0000256" key="4">
    <source>
        <dbReference type="ARBA" id="ARBA00022723"/>
    </source>
</evidence>
<keyword evidence="3 8" id="KW-0540">Nuclease</keyword>
<dbReference type="PANTHER" id="PTHR33653">
    <property type="entry name" value="RIBONUCLEASE VAPC2"/>
    <property type="match status" value="1"/>
</dbReference>
<dbReference type="HAMAP" id="MF_00265">
    <property type="entry name" value="VapC_Nob1"/>
    <property type="match status" value="1"/>
</dbReference>
<name>A0A850RPJ9_9GAMM</name>
<dbReference type="GO" id="GO:0016787">
    <property type="term" value="F:hydrolase activity"/>
    <property type="evidence" value="ECO:0007669"/>
    <property type="project" value="UniProtKB-KW"/>
</dbReference>
<organism evidence="10 11">
    <name type="scientific">Allochromatium humboldtianum</name>
    <dbReference type="NCBI Taxonomy" id="504901"/>
    <lineage>
        <taxon>Bacteria</taxon>
        <taxon>Pseudomonadati</taxon>
        <taxon>Pseudomonadota</taxon>
        <taxon>Gammaproteobacteria</taxon>
        <taxon>Chromatiales</taxon>
        <taxon>Chromatiaceae</taxon>
        <taxon>Allochromatium</taxon>
    </lineage>
</organism>
<evidence type="ECO:0000256" key="5">
    <source>
        <dbReference type="ARBA" id="ARBA00022801"/>
    </source>
</evidence>
<keyword evidence="11" id="KW-1185">Reference proteome</keyword>
<proteinExistence type="inferred from homology"/>
<dbReference type="SUPFAM" id="SSF88723">
    <property type="entry name" value="PIN domain-like"/>
    <property type="match status" value="1"/>
</dbReference>
<dbReference type="InterPro" id="IPR022907">
    <property type="entry name" value="VapC_family"/>
</dbReference>
<feature type="binding site" evidence="8">
    <location>
        <position position="90"/>
    </location>
    <ligand>
        <name>Mg(2+)</name>
        <dbReference type="ChEBI" id="CHEBI:18420"/>
    </ligand>
</feature>
<feature type="domain" description="PIN" evidence="9">
    <location>
        <begin position="1"/>
        <end position="114"/>
    </location>
</feature>
<comment type="caution">
    <text evidence="10">The sequence shown here is derived from an EMBL/GenBank/DDBJ whole genome shotgun (WGS) entry which is preliminary data.</text>
</comment>
<evidence type="ECO:0000256" key="7">
    <source>
        <dbReference type="ARBA" id="ARBA00038093"/>
    </source>
</evidence>
<dbReference type="EC" id="3.1.-.-" evidence="8"/>
<protein>
    <recommendedName>
        <fullName evidence="8">Ribonuclease VapC</fullName>
        <shortName evidence="8">RNase VapC</shortName>
        <ecNumber evidence="8">3.1.-.-</ecNumber>
    </recommendedName>
    <alternativeName>
        <fullName evidence="8">Toxin VapC</fullName>
    </alternativeName>
</protein>
<dbReference type="InterPro" id="IPR002716">
    <property type="entry name" value="PIN_dom"/>
</dbReference>
<keyword evidence="2 8" id="KW-1277">Toxin-antitoxin system</keyword>
<reference evidence="10 11" key="1">
    <citation type="submission" date="2020-06" db="EMBL/GenBank/DDBJ databases">
        <title>Whole-genome sequence of Allochromatium humboldtianum DSM 21881, type strain.</title>
        <authorList>
            <person name="Kyndt J.A."/>
            <person name="Meyer T.E."/>
        </authorList>
    </citation>
    <scope>NUCLEOTIDE SEQUENCE [LARGE SCALE GENOMIC DNA]</scope>
    <source>
        <strain evidence="10 11">DSM 21881</strain>
    </source>
</reference>
<evidence type="ECO:0000313" key="11">
    <source>
        <dbReference type="Proteomes" id="UP000592294"/>
    </source>
</evidence>
<dbReference type="GO" id="GO:0004540">
    <property type="term" value="F:RNA nuclease activity"/>
    <property type="evidence" value="ECO:0007669"/>
    <property type="project" value="InterPro"/>
</dbReference>
<dbReference type="InterPro" id="IPR050556">
    <property type="entry name" value="Type_II_TA_system_RNase"/>
</dbReference>
<dbReference type="GO" id="GO:0000287">
    <property type="term" value="F:magnesium ion binding"/>
    <property type="evidence" value="ECO:0007669"/>
    <property type="project" value="UniProtKB-UniRule"/>
</dbReference>
<dbReference type="RefSeq" id="WP_176978101.1">
    <property type="nucleotide sequence ID" value="NZ_JABZEO010000022.1"/>
</dbReference>
<dbReference type="Gene3D" id="3.40.50.1010">
    <property type="entry name" value="5'-nuclease"/>
    <property type="match status" value="1"/>
</dbReference>
<evidence type="ECO:0000256" key="8">
    <source>
        <dbReference type="HAMAP-Rule" id="MF_00265"/>
    </source>
</evidence>
<dbReference type="Proteomes" id="UP000592294">
    <property type="component" value="Unassembled WGS sequence"/>
</dbReference>
<dbReference type="GO" id="GO:0090729">
    <property type="term" value="F:toxin activity"/>
    <property type="evidence" value="ECO:0007669"/>
    <property type="project" value="UniProtKB-KW"/>
</dbReference>
<comment type="function">
    <text evidence="8">Toxic component of a toxin-antitoxin (TA) system. An RNase.</text>
</comment>
<accession>A0A850RPJ9</accession>